<sequence>MATIDLSRVQFWQPPLDPSSSKQRPALHNKSDEILRRNDHVKSIVAATQHQGRDCAFQQEARAQGHKDDKTDDDLPLLEEFWGQTSREGISIGRDKHSKDTLQYLGAPALGTSSYLEPKQSRLDDDIGNSQGTRGMRPGSLLSHVKPSPDLYADRPVILENDGLDTPNPEATAEPSKPTEPPSHGLWWDVDDGCYVDDEFRPIPLLEQEDLASMPNQSHSRYHSPGVSHGLINQHDNGKTMRGISDEPASYTLLPPLAENSGESNENAFELERSMQLAFEEQEKSLLAPAPSSYHPQPSAEPSHLQFGEENDQSGTGYGRLEGLRPGFPLRSQNQVGEAGGVEIQQHEELVRQDKDQQNLLEVIDADGPQDKEATKALPTMQSEIPEIDEHCYAPRASRSPSPSALSGSASGGKLESRKQGEKRGRQGTHIEISNESHDSINDEDPRPAKRRKPRSTPAVTAPLHVRQSLPSALPPTTNLEIDYTQPQADRDYRSTSVDNEICYTPRSSRGSPARAEPAPVAEYQEWPFQGFLKRTKIGGDVIYNLEFQLPCTLDHCYLPIAAYALDNGSNQEVSAAAGTPHSAVSHSEVEPATLQAKRKRVLWTAEENKKVLKMKKEGCQWNEIHAALPHRSPGAIQVQYSTKLK</sequence>
<feature type="region of interest" description="Disordered" evidence="1">
    <location>
        <begin position="394"/>
        <end position="480"/>
    </location>
</feature>
<evidence type="ECO:0000259" key="2">
    <source>
        <dbReference type="PROSITE" id="PS50090"/>
    </source>
</evidence>
<dbReference type="CDD" id="cd00167">
    <property type="entry name" value="SANT"/>
    <property type="match status" value="1"/>
</dbReference>
<feature type="region of interest" description="Disordered" evidence="1">
    <location>
        <begin position="289"/>
        <end position="334"/>
    </location>
</feature>
<name>A0A8T9B2J2_9HELO</name>
<dbReference type="SUPFAM" id="SSF46689">
    <property type="entry name" value="Homeodomain-like"/>
    <property type="match status" value="1"/>
</dbReference>
<proteinExistence type="predicted"/>
<dbReference type="Proteomes" id="UP000469559">
    <property type="component" value="Unassembled WGS sequence"/>
</dbReference>
<evidence type="ECO:0000313" key="3">
    <source>
        <dbReference type="EMBL" id="TVY13935.1"/>
    </source>
</evidence>
<reference evidence="3 4" key="1">
    <citation type="submission" date="2018-05" db="EMBL/GenBank/DDBJ databases">
        <title>Whole genome sequencing for identification of molecular markers to develop diagnostic detection tools for the regulated plant pathogen Lachnellula willkommii.</title>
        <authorList>
            <person name="Giroux E."/>
            <person name="Bilodeau G."/>
        </authorList>
    </citation>
    <scope>NUCLEOTIDE SEQUENCE [LARGE SCALE GENOMIC DNA]</scope>
    <source>
        <strain evidence="3 4">CBS 203.66</strain>
    </source>
</reference>
<evidence type="ECO:0000313" key="4">
    <source>
        <dbReference type="Proteomes" id="UP000469559"/>
    </source>
</evidence>
<dbReference type="InterPro" id="IPR001005">
    <property type="entry name" value="SANT/Myb"/>
</dbReference>
<dbReference type="AlphaFoldDB" id="A0A8T9B2J2"/>
<dbReference type="EMBL" id="QGMF01000811">
    <property type="protein sequence ID" value="TVY13935.1"/>
    <property type="molecule type" value="Genomic_DNA"/>
</dbReference>
<feature type="region of interest" description="Disordered" evidence="1">
    <location>
        <begin position="212"/>
        <end position="267"/>
    </location>
</feature>
<gene>
    <name evidence="3" type="ORF">LARI1_G009323</name>
</gene>
<feature type="compositionally biased region" description="Basic and acidic residues" evidence="1">
    <location>
        <begin position="433"/>
        <end position="448"/>
    </location>
</feature>
<protein>
    <recommendedName>
        <fullName evidence="2">Myb-like domain-containing protein</fullName>
    </recommendedName>
</protein>
<accession>A0A8T9B2J2</accession>
<feature type="region of interest" description="Disordered" evidence="1">
    <location>
        <begin position="119"/>
        <end position="186"/>
    </location>
</feature>
<feature type="region of interest" description="Disordered" evidence="1">
    <location>
        <begin position="12"/>
        <end position="35"/>
    </location>
</feature>
<feature type="domain" description="Myb-like" evidence="2">
    <location>
        <begin position="596"/>
        <end position="645"/>
    </location>
</feature>
<evidence type="ECO:0000256" key="1">
    <source>
        <dbReference type="SAM" id="MobiDB-lite"/>
    </source>
</evidence>
<feature type="compositionally biased region" description="Basic and acidic residues" evidence="1">
    <location>
        <begin position="415"/>
        <end position="425"/>
    </location>
</feature>
<feature type="compositionally biased region" description="Polar residues" evidence="1">
    <location>
        <begin position="469"/>
        <end position="480"/>
    </location>
</feature>
<dbReference type="InterPro" id="IPR009057">
    <property type="entry name" value="Homeodomain-like_sf"/>
</dbReference>
<organism evidence="3 4">
    <name type="scientific">Lachnellula arida</name>
    <dbReference type="NCBI Taxonomy" id="1316785"/>
    <lineage>
        <taxon>Eukaryota</taxon>
        <taxon>Fungi</taxon>
        <taxon>Dikarya</taxon>
        <taxon>Ascomycota</taxon>
        <taxon>Pezizomycotina</taxon>
        <taxon>Leotiomycetes</taxon>
        <taxon>Helotiales</taxon>
        <taxon>Lachnaceae</taxon>
        <taxon>Lachnellula</taxon>
    </lineage>
</organism>
<dbReference type="PROSITE" id="PS50090">
    <property type="entry name" value="MYB_LIKE"/>
    <property type="match status" value="1"/>
</dbReference>
<dbReference type="OrthoDB" id="3563077at2759"/>
<feature type="compositionally biased region" description="Low complexity" evidence="1">
    <location>
        <begin position="394"/>
        <end position="413"/>
    </location>
</feature>
<keyword evidence="4" id="KW-1185">Reference proteome</keyword>
<comment type="caution">
    <text evidence="3">The sequence shown here is derived from an EMBL/GenBank/DDBJ whole genome shotgun (WGS) entry which is preliminary data.</text>
</comment>